<accession>A0A7S1W7Y4</accession>
<sequence length="131" mass="14104">MQRTTFGGGAPRADNTAAAKQRAMEPGWASPRIGMNTADQFVGKDVTFVGQATDLSDGHATLRCVASGATVNVTQLPAGAELSNFNEMTVFVQAPGTYVYAHHGMLNDDFAEAPYKQLVELITAHHRDLFY</sequence>
<dbReference type="AlphaFoldDB" id="A0A7S1W7Y4"/>
<reference evidence="1" key="1">
    <citation type="submission" date="2021-01" db="EMBL/GenBank/DDBJ databases">
        <authorList>
            <person name="Corre E."/>
            <person name="Pelletier E."/>
            <person name="Niang G."/>
            <person name="Scheremetjew M."/>
            <person name="Finn R."/>
            <person name="Kale V."/>
            <person name="Holt S."/>
            <person name="Cochrane G."/>
            <person name="Meng A."/>
            <person name="Brown T."/>
            <person name="Cohen L."/>
        </authorList>
    </citation>
    <scope>NUCLEOTIDE SEQUENCE</scope>
    <source>
        <strain evidence="1">CCAP 1951/1</strain>
    </source>
</reference>
<proteinExistence type="predicted"/>
<organism evidence="1">
    <name type="scientific">Neobodo designis</name>
    <name type="common">Flagellated protozoan</name>
    <name type="synonym">Bodo designis</name>
    <dbReference type="NCBI Taxonomy" id="312471"/>
    <lineage>
        <taxon>Eukaryota</taxon>
        <taxon>Discoba</taxon>
        <taxon>Euglenozoa</taxon>
        <taxon>Kinetoplastea</taxon>
        <taxon>Metakinetoplastina</taxon>
        <taxon>Neobodonida</taxon>
        <taxon>Neobodo</taxon>
    </lineage>
</organism>
<dbReference type="Gene3D" id="2.40.50.140">
    <property type="entry name" value="Nucleic acid-binding proteins"/>
    <property type="match status" value="1"/>
</dbReference>
<dbReference type="SUPFAM" id="SSF50249">
    <property type="entry name" value="Nucleic acid-binding proteins"/>
    <property type="match status" value="1"/>
</dbReference>
<name>A0A7S1W7Y4_NEODS</name>
<dbReference type="InterPro" id="IPR012340">
    <property type="entry name" value="NA-bd_OB-fold"/>
</dbReference>
<dbReference type="EMBL" id="HBGF01050700">
    <property type="protein sequence ID" value="CAD9153177.1"/>
    <property type="molecule type" value="Transcribed_RNA"/>
</dbReference>
<evidence type="ECO:0000313" key="1">
    <source>
        <dbReference type="EMBL" id="CAD9153177.1"/>
    </source>
</evidence>
<gene>
    <name evidence="1" type="ORF">NDES1114_LOCUS33979</name>
</gene>
<protein>
    <submittedName>
        <fullName evidence="1">Uncharacterized protein</fullName>
    </submittedName>
</protein>